<accession>A0A178Z1L6</accession>
<dbReference type="OrthoDB" id="4166780at2759"/>
<sequence length="252" mass="26973">MKTLILTHASQTSHPLRSSTMSSRVAGGGPIAVSGGGKEPRDNRQPSRRFPQDAPGPSPSRRAKTVAKKAEACCRCLRRLCNTGAGKALECKFVTPKGLRSKNCAYCSGAKRGGDLGCVPVPPSLVSRANRLWNANLARVRGEVNAPTVSAIQAAALALSNDMRLAGADVARKTSGGITRTRARSGRFSVASDQILVSILDAIRAGVDSFREVNKLGPRRWPDEDSGSEQEEEEEEEEDDEENDAEDEDEGE</sequence>
<dbReference type="EMBL" id="LVYI01000050">
    <property type="protein sequence ID" value="OAP53698.1"/>
    <property type="molecule type" value="Genomic_DNA"/>
</dbReference>
<dbReference type="GeneID" id="30016288"/>
<evidence type="ECO:0000256" key="1">
    <source>
        <dbReference type="SAM" id="MobiDB-lite"/>
    </source>
</evidence>
<evidence type="ECO:0000313" key="3">
    <source>
        <dbReference type="Proteomes" id="UP000078343"/>
    </source>
</evidence>
<feature type="compositionally biased region" description="Acidic residues" evidence="1">
    <location>
        <begin position="224"/>
        <end position="252"/>
    </location>
</feature>
<reference evidence="2 3" key="1">
    <citation type="submission" date="2016-04" db="EMBL/GenBank/DDBJ databases">
        <title>Draft genome of Fonsecaea erecta CBS 125763.</title>
        <authorList>
            <person name="Weiss V.A."/>
            <person name="Vicente V.A."/>
            <person name="Raittz R.T."/>
            <person name="Moreno L.F."/>
            <person name="De Souza E.M."/>
            <person name="Pedrosa F.O."/>
            <person name="Steffens M.B."/>
            <person name="Faoro H."/>
            <person name="Tadra-Sfeir M.Z."/>
            <person name="Najafzadeh M.J."/>
            <person name="Felipe M.S."/>
            <person name="Teixeira M."/>
            <person name="Sun J."/>
            <person name="Xi L."/>
            <person name="Gomes R."/>
            <person name="De Azevedo C.M."/>
            <person name="Salgado C.G."/>
            <person name="Da Silva M.B."/>
            <person name="Nascimento M.F."/>
            <person name="Queiroz-Telles F."/>
            <person name="Attili D.S."/>
            <person name="Gorbushina A."/>
        </authorList>
    </citation>
    <scope>NUCLEOTIDE SEQUENCE [LARGE SCALE GENOMIC DNA]</scope>
    <source>
        <strain evidence="2 3">CBS 125763</strain>
    </source>
</reference>
<gene>
    <name evidence="2" type="ORF">AYL99_12131</name>
</gene>
<feature type="compositionally biased region" description="Gly residues" evidence="1">
    <location>
        <begin position="26"/>
        <end position="37"/>
    </location>
</feature>
<evidence type="ECO:0000313" key="2">
    <source>
        <dbReference type="EMBL" id="OAP53698.1"/>
    </source>
</evidence>
<feature type="region of interest" description="Disordered" evidence="1">
    <location>
        <begin position="214"/>
        <end position="252"/>
    </location>
</feature>
<keyword evidence="3" id="KW-1185">Reference proteome</keyword>
<name>A0A178Z1L6_9EURO</name>
<feature type="region of interest" description="Disordered" evidence="1">
    <location>
        <begin position="1"/>
        <end position="64"/>
    </location>
</feature>
<organism evidence="2 3">
    <name type="scientific">Fonsecaea erecta</name>
    <dbReference type="NCBI Taxonomy" id="1367422"/>
    <lineage>
        <taxon>Eukaryota</taxon>
        <taxon>Fungi</taxon>
        <taxon>Dikarya</taxon>
        <taxon>Ascomycota</taxon>
        <taxon>Pezizomycotina</taxon>
        <taxon>Eurotiomycetes</taxon>
        <taxon>Chaetothyriomycetidae</taxon>
        <taxon>Chaetothyriales</taxon>
        <taxon>Herpotrichiellaceae</taxon>
        <taxon>Fonsecaea</taxon>
    </lineage>
</organism>
<protein>
    <submittedName>
        <fullName evidence="2">Uncharacterized protein</fullName>
    </submittedName>
</protein>
<proteinExistence type="predicted"/>
<dbReference type="AlphaFoldDB" id="A0A178Z1L6"/>
<feature type="compositionally biased region" description="Polar residues" evidence="1">
    <location>
        <begin position="8"/>
        <end position="23"/>
    </location>
</feature>
<comment type="caution">
    <text evidence="2">The sequence shown here is derived from an EMBL/GenBank/DDBJ whole genome shotgun (WGS) entry which is preliminary data.</text>
</comment>
<dbReference type="Proteomes" id="UP000078343">
    <property type="component" value="Unassembled WGS sequence"/>
</dbReference>
<dbReference type="RefSeq" id="XP_018687065.1">
    <property type="nucleotide sequence ID" value="XM_018843604.1"/>
</dbReference>